<dbReference type="InterPro" id="IPR000182">
    <property type="entry name" value="GNAT_dom"/>
</dbReference>
<protein>
    <submittedName>
        <fullName evidence="2">GNAT family N-acetyltransferase</fullName>
    </submittedName>
</protein>
<evidence type="ECO:0000313" key="2">
    <source>
        <dbReference type="EMBL" id="PEC20151.1"/>
    </source>
</evidence>
<dbReference type="AlphaFoldDB" id="A0A2A7HT43"/>
<dbReference type="SUPFAM" id="SSF55729">
    <property type="entry name" value="Acyl-CoA N-acyltransferases (Nat)"/>
    <property type="match status" value="1"/>
</dbReference>
<dbReference type="EMBL" id="NVLK01000049">
    <property type="protein sequence ID" value="PEC20151.1"/>
    <property type="molecule type" value="Genomic_DNA"/>
</dbReference>
<dbReference type="GO" id="GO:0005737">
    <property type="term" value="C:cytoplasm"/>
    <property type="evidence" value="ECO:0007669"/>
    <property type="project" value="TreeGrafter"/>
</dbReference>
<organism evidence="2 3">
    <name type="scientific">Bacillus cereus</name>
    <dbReference type="NCBI Taxonomy" id="1396"/>
    <lineage>
        <taxon>Bacteria</taxon>
        <taxon>Bacillati</taxon>
        <taxon>Bacillota</taxon>
        <taxon>Bacilli</taxon>
        <taxon>Bacillales</taxon>
        <taxon>Bacillaceae</taxon>
        <taxon>Bacillus</taxon>
        <taxon>Bacillus cereus group</taxon>
    </lineage>
</organism>
<sequence length="136" mass="15738">MPTVTETEINIRSAHIKFLNRDSLRFLIFLKESEDFLGTCSLHNIDWVKSQFEIGYWIDTRFSGNGYMTEAIHLLTHFAMVSLKARRLEIRCESTNTKSRIIPAKLGYELEGILRNEDFSADGKKLTDTCIYAKIQ</sequence>
<gene>
    <name evidence="2" type="ORF">COM96_21485</name>
</gene>
<dbReference type="PANTHER" id="PTHR43441">
    <property type="entry name" value="RIBOSOMAL-PROTEIN-SERINE ACETYLTRANSFERASE"/>
    <property type="match status" value="1"/>
</dbReference>
<dbReference type="PROSITE" id="PS51186">
    <property type="entry name" value="GNAT"/>
    <property type="match status" value="1"/>
</dbReference>
<dbReference type="Pfam" id="PF13302">
    <property type="entry name" value="Acetyltransf_3"/>
    <property type="match status" value="1"/>
</dbReference>
<keyword evidence="2" id="KW-0808">Transferase</keyword>
<dbReference type="Gene3D" id="3.40.630.30">
    <property type="match status" value="1"/>
</dbReference>
<name>A0A2A7HT43_BACCE</name>
<dbReference type="GO" id="GO:1990189">
    <property type="term" value="F:protein N-terminal-serine acetyltransferase activity"/>
    <property type="evidence" value="ECO:0007669"/>
    <property type="project" value="TreeGrafter"/>
</dbReference>
<feature type="domain" description="N-acetyltransferase" evidence="1">
    <location>
        <begin position="1"/>
        <end position="129"/>
    </location>
</feature>
<evidence type="ECO:0000259" key="1">
    <source>
        <dbReference type="PROSITE" id="PS51186"/>
    </source>
</evidence>
<reference evidence="2 3" key="1">
    <citation type="submission" date="2017-09" db="EMBL/GenBank/DDBJ databases">
        <title>Large-scale bioinformatics analysis of Bacillus genomes uncovers conserved roles of natural products in bacterial physiology.</title>
        <authorList>
            <consortium name="Agbiome Team Llc"/>
            <person name="Bleich R.M."/>
            <person name="Grubbs K.J."/>
            <person name="Santa Maria K.C."/>
            <person name="Allen S.E."/>
            <person name="Farag S."/>
            <person name="Shank E.A."/>
            <person name="Bowers A."/>
        </authorList>
    </citation>
    <scope>NUCLEOTIDE SEQUENCE [LARGE SCALE GENOMIC DNA]</scope>
    <source>
        <strain evidence="2 3">AFS096845</strain>
    </source>
</reference>
<dbReference type="PANTHER" id="PTHR43441:SF3">
    <property type="entry name" value="ACETYLTRANSFERASE"/>
    <property type="match status" value="1"/>
</dbReference>
<comment type="caution">
    <text evidence="2">The sequence shown here is derived from an EMBL/GenBank/DDBJ whole genome shotgun (WGS) entry which is preliminary data.</text>
</comment>
<dbReference type="InterPro" id="IPR016181">
    <property type="entry name" value="Acyl_CoA_acyltransferase"/>
</dbReference>
<evidence type="ECO:0000313" key="3">
    <source>
        <dbReference type="Proteomes" id="UP000220006"/>
    </source>
</evidence>
<proteinExistence type="predicted"/>
<dbReference type="GO" id="GO:0008999">
    <property type="term" value="F:protein-N-terminal-alanine acetyltransferase activity"/>
    <property type="evidence" value="ECO:0007669"/>
    <property type="project" value="TreeGrafter"/>
</dbReference>
<dbReference type="InterPro" id="IPR051908">
    <property type="entry name" value="Ribosomal_N-acetyltransferase"/>
</dbReference>
<dbReference type="Proteomes" id="UP000220006">
    <property type="component" value="Unassembled WGS sequence"/>
</dbReference>
<accession>A0A2A7HT43</accession>